<reference evidence="1 2" key="1">
    <citation type="journal article" date="2016" name="PLoS ONE">
        <title>Complete Genome Sequence and Comparative Genomics of a Novel Myxobacterium Myxococcus hansupus.</title>
        <authorList>
            <person name="Sharma G."/>
            <person name="Narwani T."/>
            <person name="Subramanian S."/>
        </authorList>
    </citation>
    <scope>NUCLEOTIDE SEQUENCE [LARGE SCALE GENOMIC DNA]</scope>
    <source>
        <strain evidence="2">mixupus</strain>
    </source>
</reference>
<dbReference type="eggNOG" id="COG2801">
    <property type="taxonomic scope" value="Bacteria"/>
</dbReference>
<protein>
    <recommendedName>
        <fullName evidence="3">Mobile element protein</fullName>
    </recommendedName>
</protein>
<dbReference type="EMBL" id="CP012109">
    <property type="protein sequence ID" value="AKQ68231.1"/>
    <property type="molecule type" value="Genomic_DNA"/>
</dbReference>
<evidence type="ECO:0000313" key="1">
    <source>
        <dbReference type="EMBL" id="AKQ68231.1"/>
    </source>
</evidence>
<organism evidence="1 2">
    <name type="scientific">Pseudomyxococcus hansupus</name>
    <dbReference type="NCBI Taxonomy" id="1297742"/>
    <lineage>
        <taxon>Bacteria</taxon>
        <taxon>Pseudomonadati</taxon>
        <taxon>Myxococcota</taxon>
        <taxon>Myxococcia</taxon>
        <taxon>Myxococcales</taxon>
        <taxon>Cystobacterineae</taxon>
        <taxon>Myxococcaceae</taxon>
        <taxon>Pseudomyxococcus</taxon>
    </lineage>
</organism>
<dbReference type="AlphaFoldDB" id="A0A0H4WXU7"/>
<name>A0A0H4WXU7_9BACT</name>
<dbReference type="Proteomes" id="UP000009026">
    <property type="component" value="Chromosome"/>
</dbReference>
<evidence type="ECO:0008006" key="3">
    <source>
        <dbReference type="Google" id="ProtNLM"/>
    </source>
</evidence>
<dbReference type="STRING" id="1297742.A176_005143"/>
<evidence type="ECO:0000313" key="2">
    <source>
        <dbReference type="Proteomes" id="UP000009026"/>
    </source>
</evidence>
<dbReference type="KEGG" id="mym:A176_005143"/>
<dbReference type="PATRIC" id="fig|1297742.4.peg.5217"/>
<accession>A0A0H4WXU7</accession>
<sequence length="44" mass="4888">MKFRFIHAEKSSMPVAFMCRQLGVSRSGDYAWANRPARPAGGVC</sequence>
<proteinExistence type="predicted"/>
<gene>
    <name evidence="1" type="ORF">A176_005143</name>
</gene>
<keyword evidence="2" id="KW-1185">Reference proteome</keyword>